<dbReference type="EMBL" id="FUZO01000001">
    <property type="protein sequence ID" value="SKC41567.1"/>
    <property type="molecule type" value="Genomic_DNA"/>
</dbReference>
<evidence type="ECO:0000256" key="1">
    <source>
        <dbReference type="ARBA" id="ARBA00001946"/>
    </source>
</evidence>
<gene>
    <name evidence="4" type="ORF">SAMN06295973_0735</name>
</gene>
<reference evidence="4 5" key="1">
    <citation type="submission" date="2017-02" db="EMBL/GenBank/DDBJ databases">
        <authorList>
            <person name="Varghese N."/>
            <person name="Submissions S."/>
        </authorList>
    </citation>
    <scope>NUCLEOTIDE SEQUENCE [LARGE SCALE GENOMIC DNA]</scope>
    <source>
        <strain evidence="4 5">VKM Ac-1787</strain>
    </source>
</reference>
<dbReference type="Proteomes" id="UP000190827">
    <property type="component" value="Unassembled WGS sequence"/>
</dbReference>
<accession>A0ABY1LHL3</accession>
<sequence>MPSIRNISVGLPIRDGHVLVLNGVDTVKDQAFHRAIGGGIEFGETAEAALRREFVEELGVTLGPVTLLDVAENIFEYEGERGHEIAHIFAVESAEIDAIPLDARLHVLDEGSPVRWVSISETDHPFYPAGVTRLLRYPALITSSHQAVRHIDSP</sequence>
<comment type="caution">
    <text evidence="4">The sequence shown here is derived from an EMBL/GenBank/DDBJ whole genome shotgun (WGS) entry which is preliminary data.</text>
</comment>
<dbReference type="RefSeq" id="WP_079704763.1">
    <property type="nucleotide sequence ID" value="NZ_FUZO01000001.1"/>
</dbReference>
<keyword evidence="2" id="KW-0378">Hydrolase</keyword>
<dbReference type="PANTHER" id="PTHR43046">
    <property type="entry name" value="GDP-MANNOSE MANNOSYL HYDROLASE"/>
    <property type="match status" value="1"/>
</dbReference>
<dbReference type="PANTHER" id="PTHR43046:SF14">
    <property type="entry name" value="MUTT_NUDIX FAMILY PROTEIN"/>
    <property type="match status" value="1"/>
</dbReference>
<evidence type="ECO:0000313" key="4">
    <source>
        <dbReference type="EMBL" id="SKC41567.1"/>
    </source>
</evidence>
<evidence type="ECO:0000313" key="5">
    <source>
        <dbReference type="Proteomes" id="UP000190827"/>
    </source>
</evidence>
<dbReference type="Pfam" id="PF00293">
    <property type="entry name" value="NUDIX"/>
    <property type="match status" value="1"/>
</dbReference>
<dbReference type="InterPro" id="IPR020084">
    <property type="entry name" value="NUDIX_hydrolase_CS"/>
</dbReference>
<dbReference type="CDD" id="cd04688">
    <property type="entry name" value="NUDIX_Hydrolase"/>
    <property type="match status" value="1"/>
</dbReference>
<dbReference type="InterPro" id="IPR000086">
    <property type="entry name" value="NUDIX_hydrolase_dom"/>
</dbReference>
<feature type="domain" description="Nudix hydrolase" evidence="3">
    <location>
        <begin position="2"/>
        <end position="142"/>
    </location>
</feature>
<comment type="cofactor">
    <cofactor evidence="1">
        <name>Mg(2+)</name>
        <dbReference type="ChEBI" id="CHEBI:18420"/>
    </cofactor>
</comment>
<keyword evidence="5" id="KW-1185">Reference proteome</keyword>
<evidence type="ECO:0000256" key="2">
    <source>
        <dbReference type="ARBA" id="ARBA00022801"/>
    </source>
</evidence>
<dbReference type="PROSITE" id="PS00893">
    <property type="entry name" value="NUDIX_BOX"/>
    <property type="match status" value="1"/>
</dbReference>
<dbReference type="PROSITE" id="PS51462">
    <property type="entry name" value="NUDIX"/>
    <property type="match status" value="1"/>
</dbReference>
<dbReference type="SUPFAM" id="SSF55811">
    <property type="entry name" value="Nudix"/>
    <property type="match status" value="1"/>
</dbReference>
<dbReference type="InterPro" id="IPR015797">
    <property type="entry name" value="NUDIX_hydrolase-like_dom_sf"/>
</dbReference>
<protein>
    <submittedName>
        <fullName evidence="4">NUDIX domain-containing protein</fullName>
    </submittedName>
</protein>
<organism evidence="4 5">
    <name type="scientific">Plantibacter cousiniae</name>
    <name type="common">nom. nud.</name>
    <dbReference type="NCBI Taxonomy" id="199709"/>
    <lineage>
        <taxon>Bacteria</taxon>
        <taxon>Bacillati</taxon>
        <taxon>Actinomycetota</taxon>
        <taxon>Actinomycetes</taxon>
        <taxon>Micrococcales</taxon>
        <taxon>Microbacteriaceae</taxon>
        <taxon>Plantibacter</taxon>
    </lineage>
</organism>
<name>A0ABY1LHL3_9MICO</name>
<dbReference type="Gene3D" id="3.90.79.10">
    <property type="entry name" value="Nucleoside Triphosphate Pyrophosphohydrolase"/>
    <property type="match status" value="1"/>
</dbReference>
<proteinExistence type="predicted"/>
<evidence type="ECO:0000259" key="3">
    <source>
        <dbReference type="PROSITE" id="PS51462"/>
    </source>
</evidence>